<keyword evidence="1 2" id="KW-0238">DNA-binding</keyword>
<dbReference type="PIRSF" id="PIRSF002070">
    <property type="entry name" value="SSB"/>
    <property type="match status" value="1"/>
</dbReference>
<dbReference type="Proteomes" id="UP000054526">
    <property type="component" value="Unassembled WGS sequence"/>
</dbReference>
<gene>
    <name evidence="5" type="ORF">SD71_10625</name>
</gene>
<feature type="region of interest" description="Disordered" evidence="4">
    <location>
        <begin position="99"/>
        <end position="124"/>
    </location>
</feature>
<dbReference type="SUPFAM" id="SSF50249">
    <property type="entry name" value="Nucleic acid-binding proteins"/>
    <property type="match status" value="1"/>
</dbReference>
<dbReference type="Pfam" id="PF00436">
    <property type="entry name" value="SSB"/>
    <property type="match status" value="1"/>
</dbReference>
<dbReference type="Gene3D" id="2.40.50.140">
    <property type="entry name" value="Nucleic acid-binding proteins"/>
    <property type="match status" value="1"/>
</dbReference>
<reference evidence="5 6" key="1">
    <citation type="submission" date="2014-12" db="EMBL/GenBank/DDBJ databases">
        <title>Draft genome sequence of Cohnella kolymensis strain B-2846.</title>
        <authorList>
            <person name="Karlyshev A.V."/>
            <person name="Kudryashova E.B."/>
        </authorList>
    </citation>
    <scope>NUCLEOTIDE SEQUENCE [LARGE SCALE GENOMIC DNA]</scope>
    <source>
        <strain evidence="5 6">VKM B-2846</strain>
    </source>
</reference>
<sequence length="124" mass="13886">MNKVILSGRWSKDIETKEVGGKTLAKSSLAVDDGYGDKKQTFFFDVEMWGKTADAVASYSGKGKRVLIEGRLKVDQWEKDGQRRTAVRVIAEQVEFLEPKQQGNKDPFADSSRPLDISDSDLPF</sequence>
<dbReference type="InterPro" id="IPR012340">
    <property type="entry name" value="NA-bd_OB-fold"/>
</dbReference>
<dbReference type="PANTHER" id="PTHR10302">
    <property type="entry name" value="SINGLE-STRANDED DNA-BINDING PROTEIN"/>
    <property type="match status" value="1"/>
</dbReference>
<comment type="caution">
    <text evidence="5">The sequence shown here is derived from an EMBL/GenBank/DDBJ whole genome shotgun (WGS) entry which is preliminary data.</text>
</comment>
<evidence type="ECO:0000313" key="6">
    <source>
        <dbReference type="Proteomes" id="UP000054526"/>
    </source>
</evidence>
<comment type="caution">
    <text evidence="2">Lacks conserved residue(s) required for the propagation of feature annotation.</text>
</comment>
<organism evidence="5 6">
    <name type="scientific">Cohnella kolymensis</name>
    <dbReference type="NCBI Taxonomy" id="1590652"/>
    <lineage>
        <taxon>Bacteria</taxon>
        <taxon>Bacillati</taxon>
        <taxon>Bacillota</taxon>
        <taxon>Bacilli</taxon>
        <taxon>Bacillales</taxon>
        <taxon>Paenibacillaceae</taxon>
        <taxon>Cohnella</taxon>
    </lineage>
</organism>
<evidence type="ECO:0000256" key="4">
    <source>
        <dbReference type="SAM" id="MobiDB-lite"/>
    </source>
</evidence>
<comment type="subunit">
    <text evidence="2">Homotetramer.</text>
</comment>
<dbReference type="CDD" id="cd04496">
    <property type="entry name" value="SSB_OBF"/>
    <property type="match status" value="1"/>
</dbReference>
<evidence type="ECO:0000256" key="2">
    <source>
        <dbReference type="HAMAP-Rule" id="MF_00984"/>
    </source>
</evidence>
<dbReference type="PROSITE" id="PS50935">
    <property type="entry name" value="SSB"/>
    <property type="match status" value="1"/>
</dbReference>
<dbReference type="RefSeq" id="WP_041062519.1">
    <property type="nucleotide sequence ID" value="NZ_JXAL01000016.1"/>
</dbReference>
<dbReference type="EMBL" id="JXAL01000016">
    <property type="protein sequence ID" value="KIL35844.1"/>
    <property type="molecule type" value="Genomic_DNA"/>
</dbReference>
<evidence type="ECO:0000256" key="1">
    <source>
        <dbReference type="ARBA" id="ARBA00023125"/>
    </source>
</evidence>
<protein>
    <recommendedName>
        <fullName evidence="2 3">Single-stranded DNA-binding protein</fullName>
        <shortName evidence="2">SSB</shortName>
    </recommendedName>
</protein>
<accession>A0ABR5A472</accession>
<dbReference type="NCBIfam" id="TIGR00621">
    <property type="entry name" value="ssb"/>
    <property type="match status" value="1"/>
</dbReference>
<evidence type="ECO:0000256" key="3">
    <source>
        <dbReference type="PIRNR" id="PIRNR002070"/>
    </source>
</evidence>
<proteinExistence type="inferred from homology"/>
<dbReference type="InterPro" id="IPR000424">
    <property type="entry name" value="Primosome_PriB/ssb"/>
</dbReference>
<dbReference type="InterPro" id="IPR011344">
    <property type="entry name" value="ssDNA-bd"/>
</dbReference>
<name>A0ABR5A472_9BACL</name>
<keyword evidence="6" id="KW-1185">Reference proteome</keyword>
<dbReference type="HAMAP" id="MF_00984">
    <property type="entry name" value="SSB"/>
    <property type="match status" value="1"/>
</dbReference>
<evidence type="ECO:0000313" key="5">
    <source>
        <dbReference type="EMBL" id="KIL35844.1"/>
    </source>
</evidence>
<dbReference type="PANTHER" id="PTHR10302:SF0">
    <property type="entry name" value="SINGLE-STRANDED DNA-BINDING PROTEIN, MITOCHONDRIAL"/>
    <property type="match status" value="1"/>
</dbReference>